<evidence type="ECO:0000313" key="1">
    <source>
        <dbReference type="EMBL" id="GIX86489.1"/>
    </source>
</evidence>
<keyword evidence="2" id="KW-1185">Reference proteome</keyword>
<name>A0AAV4NSB7_CAEEX</name>
<evidence type="ECO:0000313" key="2">
    <source>
        <dbReference type="Proteomes" id="UP001054945"/>
    </source>
</evidence>
<dbReference type="AlphaFoldDB" id="A0AAV4NSB7"/>
<dbReference type="EMBL" id="BPLR01021144">
    <property type="protein sequence ID" value="GIX86489.1"/>
    <property type="molecule type" value="Genomic_DNA"/>
</dbReference>
<sequence>MVSFLSLIKKNTLFVEKFNAKHFAGMRKEEHNSLIQEHEESSYIGHESPSWSPSNNITQSIISRLFELIISLEKIRSCRKLCHYNQHRKTCVFH</sequence>
<evidence type="ECO:0008006" key="3">
    <source>
        <dbReference type="Google" id="ProtNLM"/>
    </source>
</evidence>
<reference evidence="1 2" key="1">
    <citation type="submission" date="2021-06" db="EMBL/GenBank/DDBJ databases">
        <title>Caerostris extrusa draft genome.</title>
        <authorList>
            <person name="Kono N."/>
            <person name="Arakawa K."/>
        </authorList>
    </citation>
    <scope>NUCLEOTIDE SEQUENCE [LARGE SCALE GENOMIC DNA]</scope>
</reference>
<organism evidence="1 2">
    <name type="scientific">Caerostris extrusa</name>
    <name type="common">Bark spider</name>
    <name type="synonym">Caerostris bankana</name>
    <dbReference type="NCBI Taxonomy" id="172846"/>
    <lineage>
        <taxon>Eukaryota</taxon>
        <taxon>Metazoa</taxon>
        <taxon>Ecdysozoa</taxon>
        <taxon>Arthropoda</taxon>
        <taxon>Chelicerata</taxon>
        <taxon>Arachnida</taxon>
        <taxon>Araneae</taxon>
        <taxon>Araneomorphae</taxon>
        <taxon>Entelegynae</taxon>
        <taxon>Araneoidea</taxon>
        <taxon>Araneidae</taxon>
        <taxon>Caerostris</taxon>
    </lineage>
</organism>
<protein>
    <recommendedName>
        <fullName evidence="3">Maturase K</fullName>
    </recommendedName>
</protein>
<accession>A0AAV4NSB7</accession>
<gene>
    <name evidence="1" type="ORF">CEXT_97001</name>
</gene>
<proteinExistence type="predicted"/>
<dbReference type="Proteomes" id="UP001054945">
    <property type="component" value="Unassembled WGS sequence"/>
</dbReference>
<comment type="caution">
    <text evidence="1">The sequence shown here is derived from an EMBL/GenBank/DDBJ whole genome shotgun (WGS) entry which is preliminary data.</text>
</comment>